<dbReference type="PROSITE" id="PS51257">
    <property type="entry name" value="PROKAR_LIPOPROTEIN"/>
    <property type="match status" value="1"/>
</dbReference>
<protein>
    <submittedName>
        <fullName evidence="1">Uncharacterized protein</fullName>
    </submittedName>
</protein>
<dbReference type="GO" id="GO:0016627">
    <property type="term" value="F:oxidoreductase activity, acting on the CH-CH group of donors"/>
    <property type="evidence" value="ECO:0007669"/>
    <property type="project" value="InterPro"/>
</dbReference>
<dbReference type="AlphaFoldDB" id="A0A0D2IY03"/>
<dbReference type="STRING" id="1442369.A0A0D2IY03"/>
<dbReference type="RefSeq" id="XP_013268581.1">
    <property type="nucleotide sequence ID" value="XM_013413127.1"/>
</dbReference>
<name>A0A0D2IY03_9EURO</name>
<dbReference type="VEuPathDB" id="FungiDB:Z518_09171"/>
<dbReference type="Proteomes" id="UP000053617">
    <property type="component" value="Unassembled WGS sequence"/>
</dbReference>
<dbReference type="InterPro" id="IPR036250">
    <property type="entry name" value="AcylCo_DH-like_C"/>
</dbReference>
<accession>A0A0D2IY03</accession>
<evidence type="ECO:0000313" key="1">
    <source>
        <dbReference type="EMBL" id="KIX01445.1"/>
    </source>
</evidence>
<proteinExistence type="predicted"/>
<sequence>MAKAEKDASYYAHTFTMASCGHIYGKGLGAGEGDYHLWFSPSIVFDALKDLSASHSLTKEQRKRPSSAYDKADEDLALHAPTISEGYGVADIQFNSELARPDEDPYQALFEVAQKCERNDLKEVLGSVRIVAHC</sequence>
<dbReference type="SUPFAM" id="SSF47203">
    <property type="entry name" value="Acyl-CoA dehydrogenase C-terminal domain-like"/>
    <property type="match status" value="1"/>
</dbReference>
<dbReference type="GeneID" id="25297242"/>
<evidence type="ECO:0000313" key="2">
    <source>
        <dbReference type="Proteomes" id="UP000053617"/>
    </source>
</evidence>
<organism evidence="1 2">
    <name type="scientific">Rhinocladiella mackenziei CBS 650.93</name>
    <dbReference type="NCBI Taxonomy" id="1442369"/>
    <lineage>
        <taxon>Eukaryota</taxon>
        <taxon>Fungi</taxon>
        <taxon>Dikarya</taxon>
        <taxon>Ascomycota</taxon>
        <taxon>Pezizomycotina</taxon>
        <taxon>Eurotiomycetes</taxon>
        <taxon>Chaetothyriomycetidae</taxon>
        <taxon>Chaetothyriales</taxon>
        <taxon>Herpotrichiellaceae</taxon>
        <taxon>Rhinocladiella</taxon>
    </lineage>
</organism>
<reference evidence="1 2" key="1">
    <citation type="submission" date="2015-01" db="EMBL/GenBank/DDBJ databases">
        <title>The Genome Sequence of Rhinocladiella mackenzie CBS 650.93.</title>
        <authorList>
            <consortium name="The Broad Institute Genomics Platform"/>
            <person name="Cuomo C."/>
            <person name="de Hoog S."/>
            <person name="Gorbushina A."/>
            <person name="Stielow B."/>
            <person name="Teixiera M."/>
            <person name="Abouelleil A."/>
            <person name="Chapman S.B."/>
            <person name="Priest M."/>
            <person name="Young S.K."/>
            <person name="Wortman J."/>
            <person name="Nusbaum C."/>
            <person name="Birren B."/>
        </authorList>
    </citation>
    <scope>NUCLEOTIDE SEQUENCE [LARGE SCALE GENOMIC DNA]</scope>
    <source>
        <strain evidence="1 2">CBS 650.93</strain>
    </source>
</reference>
<keyword evidence="2" id="KW-1185">Reference proteome</keyword>
<gene>
    <name evidence="1" type="ORF">Z518_09171</name>
</gene>
<dbReference type="EMBL" id="KN847481">
    <property type="protein sequence ID" value="KIX01445.1"/>
    <property type="molecule type" value="Genomic_DNA"/>
</dbReference>
<dbReference type="HOGENOM" id="CLU_1897379_0_0_1"/>